<evidence type="ECO:0000259" key="12">
    <source>
        <dbReference type="Pfam" id="PF02581"/>
    </source>
</evidence>
<feature type="binding site" evidence="9">
    <location>
        <begin position="155"/>
        <end position="157"/>
    </location>
    <ligand>
        <name>2-[(2R,5Z)-2-carboxy-4-methylthiazol-5(2H)-ylidene]ethyl phosphate</name>
        <dbReference type="ChEBI" id="CHEBI:62899"/>
    </ligand>
</feature>
<gene>
    <name evidence="9" type="primary">thiE</name>
    <name evidence="13" type="ORF">ST398NM02_2134</name>
</gene>
<feature type="binding site" evidence="9">
    <location>
        <position position="158"/>
    </location>
    <ligand>
        <name>4-amino-2-methyl-5-(diphosphooxymethyl)pyrimidine</name>
        <dbReference type="ChEBI" id="CHEBI:57841"/>
    </ligand>
</feature>
<evidence type="ECO:0000256" key="9">
    <source>
        <dbReference type="HAMAP-Rule" id="MF_00097"/>
    </source>
</evidence>
<reference evidence="13 14" key="1">
    <citation type="journal article" date="2012" name="MBio">
        <title>Identification of a highly transmissible animal-independent Staphylococcus aureus ST398 clone with distinct genomic and cell adhesion properties.</title>
        <authorList>
            <person name="Uhlemann A.C."/>
            <person name="Porcella S.F."/>
            <person name="Trivedi S."/>
            <person name="Sullivan S.B."/>
            <person name="Hafer C."/>
            <person name="Kennedy A.D."/>
            <person name="Barbian K.D."/>
            <person name="McCarthy A.J."/>
            <person name="Street C."/>
            <person name="Hirschberg D.L."/>
            <person name="Lipkin W.I."/>
            <person name="Lindsay J.A."/>
            <person name="DeLeo F.R."/>
            <person name="Lowy F.D."/>
        </authorList>
    </citation>
    <scope>NUCLEOTIDE SEQUENCE [LARGE SCALE GENOMIC DNA]</scope>
    <source>
        <strain evidence="13 14">DR10</strain>
    </source>
</reference>
<evidence type="ECO:0000256" key="7">
    <source>
        <dbReference type="ARBA" id="ARBA00047851"/>
    </source>
</evidence>
<dbReference type="Proteomes" id="UP000003093">
    <property type="component" value="Unassembled WGS sequence"/>
</dbReference>
<name>A0ABC9Q077_STAA5</name>
<comment type="similarity">
    <text evidence="9 10">Belongs to the thiamine-phosphate synthase family.</text>
</comment>
<feature type="binding site" evidence="9">
    <location>
        <position position="111"/>
    </location>
    <ligand>
        <name>Mg(2+)</name>
        <dbReference type="ChEBI" id="CHEBI:18420"/>
    </ligand>
</feature>
<dbReference type="PANTHER" id="PTHR20857">
    <property type="entry name" value="THIAMINE-PHOSPHATE PYROPHOSPHORYLASE"/>
    <property type="match status" value="1"/>
</dbReference>
<keyword evidence="4 9" id="KW-0460">Magnesium</keyword>
<comment type="function">
    <text evidence="9">Condenses 4-methyl-5-(beta-hydroxyethyl)thiazole monophosphate (THZ-P) and 2-methyl-4-amino-5-hydroxymethyl pyrimidine pyrophosphate (HMP-PP) to form thiamine monophosphate (TMP).</text>
</comment>
<feature type="binding site" evidence="9">
    <location>
        <position position="91"/>
    </location>
    <ligand>
        <name>4-amino-2-methyl-5-(diphosphooxymethyl)pyrimidine</name>
        <dbReference type="ChEBI" id="CHEBI:57841"/>
    </ligand>
</feature>
<feature type="domain" description="Thiamine phosphate synthase/TenI" evidence="12">
    <location>
        <begin position="25"/>
        <end position="210"/>
    </location>
</feature>
<feature type="binding site" evidence="9">
    <location>
        <begin position="207"/>
        <end position="208"/>
    </location>
    <ligand>
        <name>2-[(2R,5Z)-2-carboxy-4-methylthiazol-5(2H)-ylidene]ethyl phosphate</name>
        <dbReference type="ChEBI" id="CHEBI:62899"/>
    </ligand>
</feature>
<comment type="catalytic activity">
    <reaction evidence="7 9 10">
        <text>2-(2-carboxy-4-methylthiazol-5-yl)ethyl phosphate + 4-amino-2-methyl-5-(diphosphooxymethyl)pyrimidine + 2 H(+) = thiamine phosphate + CO2 + diphosphate</text>
        <dbReference type="Rhea" id="RHEA:47848"/>
        <dbReference type="ChEBI" id="CHEBI:15378"/>
        <dbReference type="ChEBI" id="CHEBI:16526"/>
        <dbReference type="ChEBI" id="CHEBI:33019"/>
        <dbReference type="ChEBI" id="CHEBI:37575"/>
        <dbReference type="ChEBI" id="CHEBI:57841"/>
        <dbReference type="ChEBI" id="CHEBI:62890"/>
        <dbReference type="EC" id="2.5.1.3"/>
    </reaction>
</comment>
<evidence type="ECO:0000256" key="2">
    <source>
        <dbReference type="ARBA" id="ARBA00022679"/>
    </source>
</evidence>
<dbReference type="SUPFAM" id="SSF51391">
    <property type="entry name" value="Thiamin phosphate synthase"/>
    <property type="match status" value="1"/>
</dbReference>
<feature type="binding site" evidence="9">
    <location>
        <position position="187"/>
    </location>
    <ligand>
        <name>2-[(2R,5Z)-2-carboxy-4-methylthiazol-5(2H)-ylidene]ethyl phosphate</name>
        <dbReference type="ChEBI" id="CHEBI:62899"/>
    </ligand>
</feature>
<keyword evidence="2 9" id="KW-0808">Transferase</keyword>
<dbReference type="GO" id="GO:0000287">
    <property type="term" value="F:magnesium ion binding"/>
    <property type="evidence" value="ECO:0007669"/>
    <property type="project" value="UniProtKB-UniRule"/>
</dbReference>
<evidence type="ECO:0000256" key="6">
    <source>
        <dbReference type="ARBA" id="ARBA00047334"/>
    </source>
</evidence>
<evidence type="ECO:0000256" key="8">
    <source>
        <dbReference type="ARBA" id="ARBA00047883"/>
    </source>
</evidence>
<evidence type="ECO:0000256" key="3">
    <source>
        <dbReference type="ARBA" id="ARBA00022723"/>
    </source>
</evidence>
<dbReference type="InterPro" id="IPR013785">
    <property type="entry name" value="Aldolase_TIM"/>
</dbReference>
<dbReference type="Gene3D" id="3.20.20.70">
    <property type="entry name" value="Aldolase class I"/>
    <property type="match status" value="1"/>
</dbReference>
<dbReference type="AlphaFoldDB" id="A0ABC9Q077"/>
<evidence type="ECO:0000256" key="10">
    <source>
        <dbReference type="RuleBase" id="RU003826"/>
    </source>
</evidence>
<dbReference type="InterPro" id="IPR036206">
    <property type="entry name" value="ThiamineP_synth_sf"/>
</dbReference>
<dbReference type="GO" id="GO:0009229">
    <property type="term" value="P:thiamine diphosphate biosynthetic process"/>
    <property type="evidence" value="ECO:0007669"/>
    <property type="project" value="UniProtKB-UniRule"/>
</dbReference>
<evidence type="ECO:0000256" key="1">
    <source>
        <dbReference type="ARBA" id="ARBA00005165"/>
    </source>
</evidence>
<dbReference type="EMBL" id="AIDT01000006">
    <property type="protein sequence ID" value="EIA14251.1"/>
    <property type="molecule type" value="Genomic_DNA"/>
</dbReference>
<dbReference type="CDD" id="cd00564">
    <property type="entry name" value="TMP_TenI"/>
    <property type="match status" value="1"/>
</dbReference>
<dbReference type="EC" id="2.5.1.3" evidence="9"/>
<dbReference type="GO" id="GO:0004789">
    <property type="term" value="F:thiamine-phosphate diphosphorylase activity"/>
    <property type="evidence" value="ECO:0007669"/>
    <property type="project" value="UniProtKB-UniRule"/>
</dbReference>
<comment type="catalytic activity">
    <reaction evidence="8 9 10">
        <text>2-[(2R,5Z)-2-carboxy-4-methylthiazol-5(2H)-ylidene]ethyl phosphate + 4-amino-2-methyl-5-(diphosphooxymethyl)pyrimidine + 2 H(+) = thiamine phosphate + CO2 + diphosphate</text>
        <dbReference type="Rhea" id="RHEA:47844"/>
        <dbReference type="ChEBI" id="CHEBI:15378"/>
        <dbReference type="ChEBI" id="CHEBI:16526"/>
        <dbReference type="ChEBI" id="CHEBI:33019"/>
        <dbReference type="ChEBI" id="CHEBI:37575"/>
        <dbReference type="ChEBI" id="CHEBI:57841"/>
        <dbReference type="ChEBI" id="CHEBI:62899"/>
        <dbReference type="EC" id="2.5.1.3"/>
    </reaction>
</comment>
<evidence type="ECO:0000313" key="14">
    <source>
        <dbReference type="Proteomes" id="UP000003093"/>
    </source>
</evidence>
<dbReference type="PANTHER" id="PTHR20857:SF15">
    <property type="entry name" value="THIAMINE-PHOSPHATE SYNTHASE"/>
    <property type="match status" value="1"/>
</dbReference>
<keyword evidence="5 9" id="KW-0784">Thiamine biosynthesis</keyword>
<dbReference type="GO" id="GO:0009228">
    <property type="term" value="P:thiamine biosynthetic process"/>
    <property type="evidence" value="ECO:0007669"/>
    <property type="project" value="UniProtKB-KW"/>
</dbReference>
<sequence length="229" mass="25199">MKQPINNGFAFKRWNSMFNQSYLNVYFICGTSDVPSHRTIHEVLEAALKAGITLFQFREKGESALKGNDKLVLAKELQHLCHQYDVPFIVNDDVSLAKEINADGIHVGQDDAKVKEIAQYFTDKIIGLSISDLGEYAKSDLTHVDYIGVGPIYPTPSKNDAHTPVGPEMIATFKEMNPQLPIVAIGGINTSNVAPIVEAGANGISVISAISKSENIEKTVNRFKDFFNN</sequence>
<feature type="binding site" evidence="9">
    <location>
        <begin position="56"/>
        <end position="60"/>
    </location>
    <ligand>
        <name>4-amino-2-methyl-5-(diphosphooxymethyl)pyrimidine</name>
        <dbReference type="ChEBI" id="CHEBI:57841"/>
    </ligand>
</feature>
<comment type="cofactor">
    <cofactor evidence="9">
        <name>Mg(2+)</name>
        <dbReference type="ChEBI" id="CHEBI:18420"/>
    </cofactor>
    <text evidence="9">Binds 1 Mg(2+) ion per subunit.</text>
</comment>
<evidence type="ECO:0000256" key="4">
    <source>
        <dbReference type="ARBA" id="ARBA00022842"/>
    </source>
</evidence>
<comment type="catalytic activity">
    <reaction evidence="6 9 10">
        <text>4-methyl-5-(2-phosphooxyethyl)-thiazole + 4-amino-2-methyl-5-(diphosphooxymethyl)pyrimidine + H(+) = thiamine phosphate + diphosphate</text>
        <dbReference type="Rhea" id="RHEA:22328"/>
        <dbReference type="ChEBI" id="CHEBI:15378"/>
        <dbReference type="ChEBI" id="CHEBI:33019"/>
        <dbReference type="ChEBI" id="CHEBI:37575"/>
        <dbReference type="ChEBI" id="CHEBI:57841"/>
        <dbReference type="ChEBI" id="CHEBI:58296"/>
        <dbReference type="EC" id="2.5.1.3"/>
    </reaction>
</comment>
<dbReference type="InterPro" id="IPR034291">
    <property type="entry name" value="TMP_synthase"/>
</dbReference>
<comment type="pathway">
    <text evidence="1 9 11">Cofactor biosynthesis; thiamine diphosphate biosynthesis; thiamine phosphate from 4-amino-2-methyl-5-diphosphomethylpyrimidine and 4-methyl-5-(2-phosphoethyl)-thiazole: step 1/1.</text>
</comment>
<evidence type="ECO:0000256" key="11">
    <source>
        <dbReference type="RuleBase" id="RU004253"/>
    </source>
</evidence>
<comment type="caution">
    <text evidence="13">The sequence shown here is derived from an EMBL/GenBank/DDBJ whole genome shotgun (WGS) entry which is preliminary data.</text>
</comment>
<protein>
    <recommendedName>
        <fullName evidence="9">Thiamine-phosphate synthase</fullName>
        <shortName evidence="9">TP synthase</shortName>
        <shortName evidence="9">TPS</shortName>
        <ecNumber evidence="9">2.5.1.3</ecNumber>
    </recommendedName>
    <alternativeName>
        <fullName evidence="9">Thiamine-phosphate pyrophosphorylase</fullName>
        <shortName evidence="9">TMP pyrophosphorylase</shortName>
        <shortName evidence="9">TMP-PPase</shortName>
    </alternativeName>
</protein>
<feature type="binding site" evidence="9">
    <location>
        <position position="92"/>
    </location>
    <ligand>
        <name>Mg(2+)</name>
        <dbReference type="ChEBI" id="CHEBI:18420"/>
    </ligand>
</feature>
<evidence type="ECO:0000313" key="13">
    <source>
        <dbReference type="EMBL" id="EIA14251.1"/>
    </source>
</evidence>
<keyword evidence="3 9" id="KW-0479">Metal-binding</keyword>
<dbReference type="FunFam" id="3.20.20.70:FF:000096">
    <property type="entry name" value="Thiamine-phosphate synthase"/>
    <property type="match status" value="1"/>
</dbReference>
<organism evidence="13 14">
    <name type="scientific">Staphylococcus aureus subsp. aureus DR10</name>
    <dbReference type="NCBI Taxonomy" id="1155079"/>
    <lineage>
        <taxon>Bacteria</taxon>
        <taxon>Bacillati</taxon>
        <taxon>Bacillota</taxon>
        <taxon>Bacilli</taxon>
        <taxon>Bacillales</taxon>
        <taxon>Staphylococcaceae</taxon>
        <taxon>Staphylococcus</taxon>
    </lineage>
</organism>
<evidence type="ECO:0000256" key="5">
    <source>
        <dbReference type="ARBA" id="ARBA00022977"/>
    </source>
</evidence>
<dbReference type="InterPro" id="IPR022998">
    <property type="entry name" value="ThiamineP_synth_TenI"/>
</dbReference>
<feature type="binding site" evidence="9">
    <location>
        <position position="129"/>
    </location>
    <ligand>
        <name>4-amino-2-methyl-5-(diphosphooxymethyl)pyrimidine</name>
        <dbReference type="ChEBI" id="CHEBI:57841"/>
    </ligand>
</feature>
<dbReference type="HAMAP" id="MF_00097">
    <property type="entry name" value="TMP_synthase"/>
    <property type="match status" value="1"/>
</dbReference>
<accession>A0ABC9Q077</accession>
<dbReference type="NCBIfam" id="TIGR00693">
    <property type="entry name" value="thiE"/>
    <property type="match status" value="1"/>
</dbReference>
<proteinExistence type="inferred from homology"/>
<dbReference type="Pfam" id="PF02581">
    <property type="entry name" value="TMP-TENI"/>
    <property type="match status" value="1"/>
</dbReference>